<reference evidence="3" key="1">
    <citation type="journal article" date="2020" name="mSystems">
        <title>Genome- and Community-Level Interaction Insights into Carbon Utilization and Element Cycling Functions of Hydrothermarchaeota in Hydrothermal Sediment.</title>
        <authorList>
            <person name="Zhou Z."/>
            <person name="Liu Y."/>
            <person name="Xu W."/>
            <person name="Pan J."/>
            <person name="Luo Z.H."/>
            <person name="Li M."/>
        </authorList>
    </citation>
    <scope>NUCLEOTIDE SEQUENCE [LARGE SCALE GENOMIC DNA]</scope>
    <source>
        <strain evidence="3">SpSt-508</strain>
    </source>
</reference>
<feature type="region of interest" description="Disordered" evidence="1">
    <location>
        <begin position="44"/>
        <end position="85"/>
    </location>
</feature>
<feature type="compositionally biased region" description="Pro residues" evidence="1">
    <location>
        <begin position="63"/>
        <end position="78"/>
    </location>
</feature>
<evidence type="ECO:0000256" key="1">
    <source>
        <dbReference type="SAM" id="MobiDB-lite"/>
    </source>
</evidence>
<feature type="region of interest" description="Disordered" evidence="1">
    <location>
        <begin position="347"/>
        <end position="369"/>
    </location>
</feature>
<organism evidence="3">
    <name type="scientific">Schlesneria paludicola</name>
    <dbReference type="NCBI Taxonomy" id="360056"/>
    <lineage>
        <taxon>Bacteria</taxon>
        <taxon>Pseudomonadati</taxon>
        <taxon>Planctomycetota</taxon>
        <taxon>Planctomycetia</taxon>
        <taxon>Planctomycetales</taxon>
        <taxon>Planctomycetaceae</taxon>
        <taxon>Schlesneria</taxon>
    </lineage>
</organism>
<gene>
    <name evidence="3" type="ORF">ENS64_01030</name>
</gene>
<keyword evidence="2" id="KW-0812">Transmembrane</keyword>
<evidence type="ECO:0000313" key="3">
    <source>
        <dbReference type="EMBL" id="HGT37843.1"/>
    </source>
</evidence>
<dbReference type="AlphaFoldDB" id="A0A7C4QM31"/>
<evidence type="ECO:0000256" key="2">
    <source>
        <dbReference type="SAM" id="Phobius"/>
    </source>
</evidence>
<sequence>MTIEFCCPYCTVAIEVADQAAGSLGRCPRCAAKITIPRPAALGPPPASSLPLSSPPEVLGPEASPPKTLPPETSPPATPDGLPTPVAAVPLPVVSTAAPSSPLRQRLRRRRRVAWVVPAVFMLILVGVVSWLAWQLNASGSLTGELAAVELDDVDLEPVVVPRDLFALPAKVRDEALQRLREQPLPLVSERMQVQFRGSEEGLVVSVARGVNTRWYRVDVRGHGRLAQFLDHEAAPLRVRQSQSLAQAAADFLTDFHRSTEKPASAAAITAYRDRLGLTALVRGLGFEVVAVVGANIYPCVYEEADGTLYFLLPPGVKQFTLKGRSQGERSAAFPGQFTVKVRQAAPVRPKVPAAAPPAKDAAADSPRG</sequence>
<feature type="transmembrane region" description="Helical" evidence="2">
    <location>
        <begin position="113"/>
        <end position="134"/>
    </location>
</feature>
<dbReference type="EMBL" id="DSVQ01000003">
    <property type="protein sequence ID" value="HGT37843.1"/>
    <property type="molecule type" value="Genomic_DNA"/>
</dbReference>
<proteinExistence type="predicted"/>
<accession>A0A7C4QM31</accession>
<comment type="caution">
    <text evidence="3">The sequence shown here is derived from an EMBL/GenBank/DDBJ whole genome shotgun (WGS) entry which is preliminary data.</text>
</comment>
<keyword evidence="2" id="KW-1133">Transmembrane helix</keyword>
<keyword evidence="2" id="KW-0472">Membrane</keyword>
<protein>
    <submittedName>
        <fullName evidence="3">Uncharacterized protein</fullName>
    </submittedName>
</protein>
<name>A0A7C4QM31_9PLAN</name>